<keyword evidence="3" id="KW-0677">Repeat</keyword>
<protein>
    <submittedName>
        <fullName evidence="6">PRD domain-containing protein</fullName>
    </submittedName>
</protein>
<dbReference type="Gene3D" id="1.10.1790.10">
    <property type="entry name" value="PRD domain"/>
    <property type="match status" value="1"/>
</dbReference>
<dbReference type="PANTHER" id="PTHR30185">
    <property type="entry name" value="CRYPTIC BETA-GLUCOSIDE BGL OPERON ANTITERMINATOR"/>
    <property type="match status" value="1"/>
</dbReference>
<dbReference type="SUPFAM" id="SSF52794">
    <property type="entry name" value="PTS system IIB component-like"/>
    <property type="match status" value="1"/>
</dbReference>
<dbReference type="PROSITE" id="PS51099">
    <property type="entry name" value="PTS_EIIB_TYPE_2"/>
    <property type="match status" value="1"/>
</dbReference>
<dbReference type="InterPro" id="IPR036095">
    <property type="entry name" value="PTS_EIIB-like_sf"/>
</dbReference>
<dbReference type="InterPro" id="IPR050661">
    <property type="entry name" value="BglG_antiterminators"/>
</dbReference>
<dbReference type="PROSITE" id="PS51372">
    <property type="entry name" value="PRD_2"/>
    <property type="match status" value="1"/>
</dbReference>
<evidence type="ECO:0000259" key="4">
    <source>
        <dbReference type="PROSITE" id="PS51099"/>
    </source>
</evidence>
<dbReference type="InterPro" id="IPR013011">
    <property type="entry name" value="PTS_EIIB_2"/>
</dbReference>
<evidence type="ECO:0000259" key="5">
    <source>
        <dbReference type="PROSITE" id="PS51372"/>
    </source>
</evidence>
<dbReference type="Gene3D" id="3.40.50.2300">
    <property type="match status" value="1"/>
</dbReference>
<dbReference type="EMBL" id="CP138204">
    <property type="protein sequence ID" value="WPC76380.1"/>
    <property type="molecule type" value="Genomic_DNA"/>
</dbReference>
<evidence type="ECO:0000313" key="7">
    <source>
        <dbReference type="Proteomes" id="UP001304071"/>
    </source>
</evidence>
<dbReference type="Pfam" id="PF02302">
    <property type="entry name" value="PTS_IIB"/>
    <property type="match status" value="1"/>
</dbReference>
<dbReference type="CDD" id="cd05568">
    <property type="entry name" value="PTS_IIB_bgl_like"/>
    <property type="match status" value="1"/>
</dbReference>
<feature type="domain" description="PRD" evidence="5">
    <location>
        <begin position="45"/>
        <end position="153"/>
    </location>
</feature>
<gene>
    <name evidence="6" type="ORF">R8Z52_17785</name>
</gene>
<organism evidence="6 7">
    <name type="scientific">Vibrio porteresiae DSM 19223</name>
    <dbReference type="NCBI Taxonomy" id="1123496"/>
    <lineage>
        <taxon>Bacteria</taxon>
        <taxon>Pseudomonadati</taxon>
        <taxon>Pseudomonadota</taxon>
        <taxon>Gammaproteobacteria</taxon>
        <taxon>Vibrionales</taxon>
        <taxon>Vibrionaceae</taxon>
        <taxon>Vibrio</taxon>
    </lineage>
</organism>
<reference evidence="6 7" key="1">
    <citation type="submission" date="2023-11" db="EMBL/GenBank/DDBJ databases">
        <title>Plant-associative lifestyle of Vibrio porteresiae and its evolutionary dynamics.</title>
        <authorList>
            <person name="Rameshkumar N."/>
            <person name="Kirti K."/>
        </authorList>
    </citation>
    <scope>NUCLEOTIDE SEQUENCE [LARGE SCALE GENOMIC DNA]</scope>
    <source>
        <strain evidence="6 7">MSSRF30</strain>
    </source>
</reference>
<dbReference type="RefSeq" id="WP_261896794.1">
    <property type="nucleotide sequence ID" value="NZ_AP024896.1"/>
</dbReference>
<dbReference type="InterPro" id="IPR003501">
    <property type="entry name" value="PTS_EIIB_2/3"/>
</dbReference>
<keyword evidence="7" id="KW-1185">Reference proteome</keyword>
<name>A0ABZ0QKP7_9VIBR</name>
<feature type="domain" description="PTS EIIB type-2" evidence="4">
    <location>
        <begin position="154"/>
        <end position="244"/>
    </location>
</feature>
<evidence type="ECO:0000256" key="3">
    <source>
        <dbReference type="ARBA" id="ARBA00022737"/>
    </source>
</evidence>
<dbReference type="Proteomes" id="UP001304071">
    <property type="component" value="Chromosome 2"/>
</dbReference>
<dbReference type="PANTHER" id="PTHR30185:SF13">
    <property type="entry name" value="LICABCH OPERON REGULATOR-RELATED"/>
    <property type="match status" value="1"/>
</dbReference>
<sequence length="253" mass="28679">MVEKIERHIHLSLPDDEVWFIYQYIISSGVLVVENHSHSLLHAELLSDQARDITLRLVDRFSQLININLGIDTQLYEGLVVHIRPLINRLHYKIIIRNPLLDDIKNEIADVYQLTRIAVENIFITNAQQSVSDDEVGYLAVHFQAAIERQITHKRVLLVCSTGVGTSHLLKSRILRAFPDWEIVAAVPSDSLPSVSQQLAPDLVISTVHVPEIETPVVYVTAFLNDADLQRVTDKLITEKLHRACDAYAVTRS</sequence>
<keyword evidence="1" id="KW-0808">Transferase</keyword>
<evidence type="ECO:0000256" key="1">
    <source>
        <dbReference type="ARBA" id="ARBA00022679"/>
    </source>
</evidence>
<accession>A0ABZ0QKP7</accession>
<dbReference type="Pfam" id="PF00874">
    <property type="entry name" value="PRD"/>
    <property type="match status" value="1"/>
</dbReference>
<evidence type="ECO:0000313" key="6">
    <source>
        <dbReference type="EMBL" id="WPC76380.1"/>
    </source>
</evidence>
<keyword evidence="2" id="KW-0598">Phosphotransferase system</keyword>
<evidence type="ECO:0000256" key="2">
    <source>
        <dbReference type="ARBA" id="ARBA00022683"/>
    </source>
</evidence>
<dbReference type="InterPro" id="IPR011608">
    <property type="entry name" value="PRD"/>
</dbReference>
<dbReference type="InterPro" id="IPR036634">
    <property type="entry name" value="PRD_sf"/>
</dbReference>
<dbReference type="SUPFAM" id="SSF63520">
    <property type="entry name" value="PTS-regulatory domain, PRD"/>
    <property type="match status" value="1"/>
</dbReference>
<proteinExistence type="predicted"/>